<accession>A0ACB8QQT5</accession>
<gene>
    <name evidence="1" type="ORF">K488DRAFT_46003</name>
</gene>
<organism evidence="1 2">
    <name type="scientific">Vararia minispora EC-137</name>
    <dbReference type="NCBI Taxonomy" id="1314806"/>
    <lineage>
        <taxon>Eukaryota</taxon>
        <taxon>Fungi</taxon>
        <taxon>Dikarya</taxon>
        <taxon>Basidiomycota</taxon>
        <taxon>Agaricomycotina</taxon>
        <taxon>Agaricomycetes</taxon>
        <taxon>Russulales</taxon>
        <taxon>Lachnocladiaceae</taxon>
        <taxon>Vararia</taxon>
    </lineage>
</organism>
<sequence length="1124" mass="125098">MGVKSLWELLSPVGRPVLLETVEGKSMAIDSSIWIYQFQATMRDKEGRGLVNAHVLGFLRRICKLLFYGIKPVFVFDGGAPVLKRQTISERKRKKSGAAASHAQVAERLLAAQMRREALDYAQGAKISKGKDKVSARPARVDQNTVYLEDLDGNPPKTPAKPLSHKSSETPGSSAKKVSWKEHDLYRLPEVDFESRISQATTSTAPDPRLATEEELRAFIEDMRPEDIDITSPAFRELPTEVQYEIVGDLRLKSRQTSYKRLQNMLRVSHTPLDFSKEQIKLLSQRNDLTQQLLITTDTIGQAHVSIPIRIASERNKEYVLVKNAGPEGGWVLGLRDEGSQAKPILIDHEESAKHTSAKAKLAAVDIDEDDEDMEEVVISPDQAMNPDLRDFQRNMALAGIGKRQTPSYHKQKSKTSKKKHCARPLFDFSDDELPMSPMLSDADYNDPELAVALQKSLDTSSTDLESISATDALLSDQQLSQPSVDDDLYIPNRLETALAIANAGPVPVHLVTPQKPLSSGEFGQRILLKSFAKDTDEDDDMEEVEVPAAVPVATDLPSDEEDEDMEEVVPIAPAFSQDVHSDDSLYEDVPPISSTQSMQQSFDQLLSPPLAPLSVPSRTPVPQIPALVRHPLPVLASPTLSENFDVFEEWSRSPSPVLDGAPVTSATDLSSKQADDAFDAAKEMDLQAEEGEFAQFIAHVKGKDLATVRREIDEEIRALNQQRKAAMRDSEDITQQMINQIMVMLRLFGIPYITAPMEAEAQCATLVELGLVDGIITDDSDVFLFGGARVYKNMFNQSKTVECFLAADLTRELGLDRDTLIRLAYLLGSDYVEGLAGIGPVAAMELLKEFPGRDGLFKFKTWWQKVQSGRDKPEDSASKFRKRFKKRFKDLYLPDEWPNSAVRDAYYHPTVDDSKEPFKWGIPDLDGLRELFMQELGWSTPKVEELLLPIIQKMNRRNQAQAMNKQGNLSGFFDIGFGEGAAAPRKRQAYQSKRLQNVVDEYREQQKRILSSSSSSKSVTPAPEAFSNEADKAASAKAKKILGKGRVHGRGRGRGRVVGALTSKKRKNLSSSESEYDEQRDGVELSRSARKPNLRPRRMVRKPQESQHAAEGSQAADSTENGI</sequence>
<name>A0ACB8QQT5_9AGAM</name>
<reference evidence="1" key="1">
    <citation type="submission" date="2021-02" db="EMBL/GenBank/DDBJ databases">
        <authorList>
            <consortium name="DOE Joint Genome Institute"/>
            <person name="Ahrendt S."/>
            <person name="Looney B.P."/>
            <person name="Miyauchi S."/>
            <person name="Morin E."/>
            <person name="Drula E."/>
            <person name="Courty P.E."/>
            <person name="Chicoki N."/>
            <person name="Fauchery L."/>
            <person name="Kohler A."/>
            <person name="Kuo A."/>
            <person name="Labutti K."/>
            <person name="Pangilinan J."/>
            <person name="Lipzen A."/>
            <person name="Riley R."/>
            <person name="Andreopoulos W."/>
            <person name="He G."/>
            <person name="Johnson J."/>
            <person name="Barry K.W."/>
            <person name="Grigoriev I.V."/>
            <person name="Nagy L."/>
            <person name="Hibbett D."/>
            <person name="Henrissat B."/>
            <person name="Matheny P.B."/>
            <person name="Labbe J."/>
            <person name="Martin F."/>
        </authorList>
    </citation>
    <scope>NUCLEOTIDE SEQUENCE</scope>
    <source>
        <strain evidence="1">EC-137</strain>
    </source>
</reference>
<reference evidence="1" key="2">
    <citation type="journal article" date="2022" name="New Phytol.">
        <title>Evolutionary transition to the ectomycorrhizal habit in the genomes of a hyperdiverse lineage of mushroom-forming fungi.</title>
        <authorList>
            <person name="Looney B."/>
            <person name="Miyauchi S."/>
            <person name="Morin E."/>
            <person name="Drula E."/>
            <person name="Courty P.E."/>
            <person name="Kohler A."/>
            <person name="Kuo A."/>
            <person name="LaButti K."/>
            <person name="Pangilinan J."/>
            <person name="Lipzen A."/>
            <person name="Riley R."/>
            <person name="Andreopoulos W."/>
            <person name="He G."/>
            <person name="Johnson J."/>
            <person name="Nolan M."/>
            <person name="Tritt A."/>
            <person name="Barry K.W."/>
            <person name="Grigoriev I.V."/>
            <person name="Nagy L.G."/>
            <person name="Hibbett D."/>
            <person name="Henrissat B."/>
            <person name="Matheny P.B."/>
            <person name="Labbe J."/>
            <person name="Martin F.M."/>
        </authorList>
    </citation>
    <scope>NUCLEOTIDE SEQUENCE</scope>
    <source>
        <strain evidence="1">EC-137</strain>
    </source>
</reference>
<dbReference type="Proteomes" id="UP000814128">
    <property type="component" value="Unassembled WGS sequence"/>
</dbReference>
<dbReference type="EMBL" id="MU273504">
    <property type="protein sequence ID" value="KAI0034241.1"/>
    <property type="molecule type" value="Genomic_DNA"/>
</dbReference>
<keyword evidence="2" id="KW-1185">Reference proteome</keyword>
<comment type="caution">
    <text evidence="1">The sequence shown here is derived from an EMBL/GenBank/DDBJ whole genome shotgun (WGS) entry which is preliminary data.</text>
</comment>
<proteinExistence type="predicted"/>
<evidence type="ECO:0000313" key="2">
    <source>
        <dbReference type="Proteomes" id="UP000814128"/>
    </source>
</evidence>
<protein>
    <submittedName>
        <fullName evidence="1">Uncharacterized protein</fullName>
    </submittedName>
</protein>
<evidence type="ECO:0000313" key="1">
    <source>
        <dbReference type="EMBL" id="KAI0034241.1"/>
    </source>
</evidence>